<comment type="caution">
    <text evidence="4">The sequence shown here is derived from an EMBL/GenBank/DDBJ whole genome shotgun (WGS) entry which is preliminary data.</text>
</comment>
<gene>
    <name evidence="4" type="ORF">F8O03_00180</name>
</gene>
<feature type="domain" description="HTH tetR-type" evidence="3">
    <location>
        <begin position="9"/>
        <end position="70"/>
    </location>
</feature>
<protein>
    <submittedName>
        <fullName evidence="4">TetR/AcrR family transcriptional regulator</fullName>
    </submittedName>
</protein>
<dbReference type="Gene3D" id="1.10.357.10">
    <property type="entry name" value="Tetracycline Repressor, domain 2"/>
    <property type="match status" value="1"/>
</dbReference>
<keyword evidence="5" id="KW-1185">Reference proteome</keyword>
<dbReference type="PANTHER" id="PTHR43479">
    <property type="entry name" value="ACREF/ENVCD OPERON REPRESSOR-RELATED"/>
    <property type="match status" value="1"/>
</dbReference>
<proteinExistence type="predicted"/>
<dbReference type="InterPro" id="IPR001647">
    <property type="entry name" value="HTH_TetR"/>
</dbReference>
<feature type="DNA-binding region" description="H-T-H motif" evidence="2">
    <location>
        <begin position="33"/>
        <end position="52"/>
    </location>
</feature>
<name>A0A7J5B417_9MICO</name>
<evidence type="ECO:0000256" key="1">
    <source>
        <dbReference type="ARBA" id="ARBA00023125"/>
    </source>
</evidence>
<dbReference type="Pfam" id="PF00440">
    <property type="entry name" value="TetR_N"/>
    <property type="match status" value="1"/>
</dbReference>
<dbReference type="PROSITE" id="PS50977">
    <property type="entry name" value="HTH_TETR_2"/>
    <property type="match status" value="1"/>
</dbReference>
<keyword evidence="1 2" id="KW-0238">DNA-binding</keyword>
<dbReference type="Proteomes" id="UP000490386">
    <property type="component" value="Unassembled WGS sequence"/>
</dbReference>
<reference evidence="4 5" key="1">
    <citation type="submission" date="2019-09" db="EMBL/GenBank/DDBJ databases">
        <title>Phylogeny of genus Pseudoclavibacter and closely related genus.</title>
        <authorList>
            <person name="Li Y."/>
        </authorList>
    </citation>
    <scope>NUCLEOTIDE SEQUENCE [LARGE SCALE GENOMIC DNA]</scope>
    <source>
        <strain evidence="4 5">THG-MD12</strain>
    </source>
</reference>
<evidence type="ECO:0000259" key="3">
    <source>
        <dbReference type="PROSITE" id="PS50977"/>
    </source>
</evidence>
<dbReference type="InterPro" id="IPR050624">
    <property type="entry name" value="HTH-type_Tx_Regulator"/>
</dbReference>
<organism evidence="4 5">
    <name type="scientific">Pseudoclavibacter terrae</name>
    <dbReference type="NCBI Taxonomy" id="1530195"/>
    <lineage>
        <taxon>Bacteria</taxon>
        <taxon>Bacillati</taxon>
        <taxon>Actinomycetota</taxon>
        <taxon>Actinomycetes</taxon>
        <taxon>Micrococcales</taxon>
        <taxon>Microbacteriaceae</taxon>
        <taxon>Pseudoclavibacter</taxon>
    </lineage>
</organism>
<dbReference type="EMBL" id="WBJX01000001">
    <property type="protein sequence ID" value="KAB1638817.1"/>
    <property type="molecule type" value="Genomic_DNA"/>
</dbReference>
<dbReference type="OrthoDB" id="3193022at2"/>
<dbReference type="PANTHER" id="PTHR43479:SF7">
    <property type="entry name" value="TETR-FAMILY TRANSCRIPTIONAL REGULATOR"/>
    <property type="match status" value="1"/>
</dbReference>
<evidence type="ECO:0000313" key="5">
    <source>
        <dbReference type="Proteomes" id="UP000490386"/>
    </source>
</evidence>
<dbReference type="GO" id="GO:0003677">
    <property type="term" value="F:DNA binding"/>
    <property type="evidence" value="ECO:0007669"/>
    <property type="project" value="UniProtKB-UniRule"/>
</dbReference>
<sequence length="232" mass="24915">MIQEDARFVRSRAALIAAVVELLDEGRDAAQLSITDIVGRAGVSRPTFYKHFDDTAALIREAALQRLQSTFDRIPSVGDDPSWPTFVRGTLRALLRELDADAPFYRAALESSFGLLTGDVIAYLATRLLESSPLGPVIRRRPGPDTPRDRAEFLAAGAMWHVTRWLFADAKTTAKADAAAEVTAAMGNAPGSPAAARASTDELVERLSSLLLASSGATAAELDALRAEHVRS</sequence>
<accession>A0A7J5B417</accession>
<evidence type="ECO:0000313" key="4">
    <source>
        <dbReference type="EMBL" id="KAB1638817.1"/>
    </source>
</evidence>
<dbReference type="InterPro" id="IPR009057">
    <property type="entry name" value="Homeodomain-like_sf"/>
</dbReference>
<evidence type="ECO:0000256" key="2">
    <source>
        <dbReference type="PROSITE-ProRule" id="PRU00335"/>
    </source>
</evidence>
<dbReference type="AlphaFoldDB" id="A0A7J5B417"/>
<dbReference type="SUPFAM" id="SSF46689">
    <property type="entry name" value="Homeodomain-like"/>
    <property type="match status" value="1"/>
</dbReference>
<dbReference type="RefSeq" id="WP_151421874.1">
    <property type="nucleotide sequence ID" value="NZ_WBJX01000001.1"/>
</dbReference>